<evidence type="ECO:0000313" key="12">
    <source>
        <dbReference type="Proteomes" id="UP000268093"/>
    </source>
</evidence>
<protein>
    <submittedName>
        <fullName evidence="11">Pre-mRNA splicing factor-domain-containing protein</fullName>
    </submittedName>
</protein>
<feature type="domain" description="CBF1-interacting co-repressor CIR N-terminal" evidence="10">
    <location>
        <begin position="11"/>
        <end position="47"/>
    </location>
</feature>
<sequence length="391" mass="46261">MGGGDLNLKKSWHPGTFRNQEKVWKEERKAAEEEKKIAQKRKELEEERQIQELQQIQESSGARKREERVEWLYAAAPSQSNKTGNDMEEFLLGKKRVDELFKQKTETEKVADSAESRFLAVDTNANTERDIAAKIREDPLLAIKKREQASLKAIMDNPMKMKELRALQDGGKKKSKKDKKKKHKNDKKDKDNDEKYKNKERKRRHDESDKSESDEWDSGRKRRRRADESASPPPRHRTSSHRLPSRLRSRSRSFSPDHHYYRSQNPFRNRDHNRYRPRSPPSRRRSSPSRSRPTETETEEQACHADKNRRLAAMVENAVQVEAERQKRMKEVDRQDAEEERKEQEEREKQRDGKTKRGFLDDTQRSSFTSGGDLGERVRRNRAFLQRERGD</sequence>
<evidence type="ECO:0000256" key="9">
    <source>
        <dbReference type="SAM" id="MobiDB-lite"/>
    </source>
</evidence>
<gene>
    <name evidence="11" type="ORF">BC936DRAFT_138064</name>
</gene>
<evidence type="ECO:0000256" key="7">
    <source>
        <dbReference type="ARBA" id="ARBA00023242"/>
    </source>
</evidence>
<evidence type="ECO:0000256" key="8">
    <source>
        <dbReference type="SAM" id="Coils"/>
    </source>
</evidence>
<evidence type="ECO:0000313" key="11">
    <source>
        <dbReference type="EMBL" id="RUP42800.1"/>
    </source>
</evidence>
<dbReference type="InterPro" id="IPR019339">
    <property type="entry name" value="CIR_N_dom"/>
</dbReference>
<evidence type="ECO:0000256" key="4">
    <source>
        <dbReference type="ARBA" id="ARBA00022728"/>
    </source>
</evidence>
<dbReference type="Pfam" id="PF12542">
    <property type="entry name" value="CWC25"/>
    <property type="match status" value="1"/>
</dbReference>
<dbReference type="InterPro" id="IPR022209">
    <property type="entry name" value="CWC25"/>
</dbReference>
<evidence type="ECO:0000256" key="6">
    <source>
        <dbReference type="ARBA" id="ARBA00023187"/>
    </source>
</evidence>
<dbReference type="GO" id="GO:0005684">
    <property type="term" value="C:U2-type spliceosomal complex"/>
    <property type="evidence" value="ECO:0007669"/>
    <property type="project" value="TreeGrafter"/>
</dbReference>
<comment type="caution">
    <text evidence="11">The sequence shown here is derived from an EMBL/GenBank/DDBJ whole genome shotgun (WGS) entry which is preliminary data.</text>
</comment>
<keyword evidence="12" id="KW-1185">Reference proteome</keyword>
<feature type="compositionally biased region" description="Basic and acidic residues" evidence="9">
    <location>
        <begin position="159"/>
        <end position="172"/>
    </location>
</feature>
<dbReference type="PANTHER" id="PTHR16196:SF0">
    <property type="entry name" value="PRE-MRNA-SPLICING FACTOR CWC25 HOMOLOG"/>
    <property type="match status" value="1"/>
</dbReference>
<dbReference type="OrthoDB" id="21123at2759"/>
<keyword evidence="4" id="KW-0747">Spliceosome</keyword>
<accession>A0A433CVZ8</accession>
<feature type="compositionally biased region" description="Basic and acidic residues" evidence="9">
    <location>
        <begin position="205"/>
        <end position="219"/>
    </location>
</feature>
<evidence type="ECO:0000256" key="3">
    <source>
        <dbReference type="ARBA" id="ARBA00022664"/>
    </source>
</evidence>
<organism evidence="11 12">
    <name type="scientific">Jimgerdemannia flammicorona</name>
    <dbReference type="NCBI Taxonomy" id="994334"/>
    <lineage>
        <taxon>Eukaryota</taxon>
        <taxon>Fungi</taxon>
        <taxon>Fungi incertae sedis</taxon>
        <taxon>Mucoromycota</taxon>
        <taxon>Mucoromycotina</taxon>
        <taxon>Endogonomycetes</taxon>
        <taxon>Endogonales</taxon>
        <taxon>Endogonaceae</taxon>
        <taxon>Jimgerdemannia</taxon>
    </lineage>
</organism>
<feature type="compositionally biased region" description="Basic residues" evidence="9">
    <location>
        <begin position="275"/>
        <end position="287"/>
    </location>
</feature>
<keyword evidence="3" id="KW-0507">mRNA processing</keyword>
<feature type="compositionally biased region" description="Basic residues" evidence="9">
    <location>
        <begin position="173"/>
        <end position="185"/>
    </location>
</feature>
<feature type="compositionally biased region" description="Basic residues" evidence="9">
    <location>
        <begin position="234"/>
        <end position="251"/>
    </location>
</feature>
<proteinExistence type="inferred from homology"/>
<evidence type="ECO:0000259" key="10">
    <source>
        <dbReference type="SMART" id="SM01083"/>
    </source>
</evidence>
<comment type="similarity">
    <text evidence="2">Belongs to the CWC25 family.</text>
</comment>
<keyword evidence="5 8" id="KW-0175">Coiled coil</keyword>
<dbReference type="SMART" id="SM01083">
    <property type="entry name" value="Cir_N"/>
    <property type="match status" value="1"/>
</dbReference>
<evidence type="ECO:0000256" key="5">
    <source>
        <dbReference type="ARBA" id="ARBA00023054"/>
    </source>
</evidence>
<feature type="coiled-coil region" evidence="8">
    <location>
        <begin position="21"/>
        <end position="54"/>
    </location>
</feature>
<keyword evidence="6" id="KW-0508">mRNA splicing</keyword>
<evidence type="ECO:0000256" key="2">
    <source>
        <dbReference type="ARBA" id="ARBA00006695"/>
    </source>
</evidence>
<keyword evidence="7" id="KW-0539">Nucleus</keyword>
<comment type="subcellular location">
    <subcellularLocation>
        <location evidence="1">Nucleus</location>
    </subcellularLocation>
</comment>
<name>A0A433CVZ8_9FUNG</name>
<feature type="compositionally biased region" description="Basic and acidic residues" evidence="9">
    <location>
        <begin position="186"/>
        <end position="197"/>
    </location>
</feature>
<dbReference type="EMBL" id="RBNI01012399">
    <property type="protein sequence ID" value="RUP42800.1"/>
    <property type="molecule type" value="Genomic_DNA"/>
</dbReference>
<dbReference type="AlphaFoldDB" id="A0A433CVZ8"/>
<dbReference type="Pfam" id="PF10197">
    <property type="entry name" value="Cir_N"/>
    <property type="match status" value="1"/>
</dbReference>
<dbReference type="PANTHER" id="PTHR16196">
    <property type="entry name" value="CELL CYCLE CONTROL PROTEIN CWF25"/>
    <property type="match status" value="1"/>
</dbReference>
<dbReference type="GO" id="GO:0000398">
    <property type="term" value="P:mRNA splicing, via spliceosome"/>
    <property type="evidence" value="ECO:0007669"/>
    <property type="project" value="TreeGrafter"/>
</dbReference>
<dbReference type="InterPro" id="IPR051376">
    <property type="entry name" value="CWC25_splicing_factor"/>
</dbReference>
<dbReference type="Proteomes" id="UP000268093">
    <property type="component" value="Unassembled WGS sequence"/>
</dbReference>
<feature type="region of interest" description="Disordered" evidence="9">
    <location>
        <begin position="152"/>
        <end position="391"/>
    </location>
</feature>
<feature type="compositionally biased region" description="Basic and acidic residues" evidence="9">
    <location>
        <begin position="322"/>
        <end position="364"/>
    </location>
</feature>
<evidence type="ECO:0000256" key="1">
    <source>
        <dbReference type="ARBA" id="ARBA00004123"/>
    </source>
</evidence>
<reference evidence="11 12" key="1">
    <citation type="journal article" date="2018" name="New Phytol.">
        <title>Phylogenomics of Endogonaceae and evolution of mycorrhizas within Mucoromycota.</title>
        <authorList>
            <person name="Chang Y."/>
            <person name="Desiro A."/>
            <person name="Na H."/>
            <person name="Sandor L."/>
            <person name="Lipzen A."/>
            <person name="Clum A."/>
            <person name="Barry K."/>
            <person name="Grigoriev I.V."/>
            <person name="Martin F.M."/>
            <person name="Stajich J.E."/>
            <person name="Smith M.E."/>
            <person name="Bonito G."/>
            <person name="Spatafora J.W."/>
        </authorList>
    </citation>
    <scope>NUCLEOTIDE SEQUENCE [LARGE SCALE GENOMIC DNA]</scope>
    <source>
        <strain evidence="11 12">GMNB39</strain>
    </source>
</reference>